<dbReference type="GO" id="GO:0005737">
    <property type="term" value="C:cytoplasm"/>
    <property type="evidence" value="ECO:0007669"/>
    <property type="project" value="TreeGrafter"/>
</dbReference>
<gene>
    <name evidence="3" type="ORF">WJX84_011382</name>
</gene>
<dbReference type="Pfam" id="PF00106">
    <property type="entry name" value="adh_short"/>
    <property type="match status" value="1"/>
</dbReference>
<keyword evidence="4" id="KW-1185">Reference proteome</keyword>
<keyword evidence="2" id="KW-0560">Oxidoreductase</keyword>
<dbReference type="GO" id="GO:0016616">
    <property type="term" value="F:oxidoreductase activity, acting on the CH-OH group of donors, NAD or NADP as acceptor"/>
    <property type="evidence" value="ECO:0007669"/>
    <property type="project" value="TreeGrafter"/>
</dbReference>
<reference evidence="3 4" key="1">
    <citation type="journal article" date="2024" name="Nat. Commun.">
        <title>Phylogenomics reveals the evolutionary origins of lichenization in chlorophyte algae.</title>
        <authorList>
            <person name="Puginier C."/>
            <person name="Libourel C."/>
            <person name="Otte J."/>
            <person name="Skaloud P."/>
            <person name="Haon M."/>
            <person name="Grisel S."/>
            <person name="Petersen M."/>
            <person name="Berrin J.G."/>
            <person name="Delaux P.M."/>
            <person name="Dal Grande F."/>
            <person name="Keller J."/>
        </authorList>
    </citation>
    <scope>NUCLEOTIDE SEQUENCE [LARGE SCALE GENOMIC DNA]</scope>
    <source>
        <strain evidence="3 4">SAG 2523</strain>
    </source>
</reference>
<dbReference type="InterPro" id="IPR002347">
    <property type="entry name" value="SDR_fam"/>
</dbReference>
<evidence type="ECO:0000256" key="1">
    <source>
        <dbReference type="ARBA" id="ARBA00006484"/>
    </source>
</evidence>
<evidence type="ECO:0000313" key="4">
    <source>
        <dbReference type="Proteomes" id="UP001485043"/>
    </source>
</evidence>
<dbReference type="PANTHER" id="PTHR44229:SF4">
    <property type="entry name" value="15-HYDROXYPROSTAGLANDIN DEHYDROGENASE [NAD(+)]"/>
    <property type="match status" value="1"/>
</dbReference>
<organism evidence="3 4">
    <name type="scientific">Apatococcus fuscideae</name>
    <dbReference type="NCBI Taxonomy" id="2026836"/>
    <lineage>
        <taxon>Eukaryota</taxon>
        <taxon>Viridiplantae</taxon>
        <taxon>Chlorophyta</taxon>
        <taxon>core chlorophytes</taxon>
        <taxon>Trebouxiophyceae</taxon>
        <taxon>Chlorellales</taxon>
        <taxon>Chlorellaceae</taxon>
        <taxon>Apatococcus</taxon>
    </lineage>
</organism>
<dbReference type="InterPro" id="IPR036291">
    <property type="entry name" value="NAD(P)-bd_dom_sf"/>
</dbReference>
<evidence type="ECO:0000256" key="2">
    <source>
        <dbReference type="ARBA" id="ARBA00023002"/>
    </source>
</evidence>
<dbReference type="AlphaFoldDB" id="A0AAW1T857"/>
<comment type="similarity">
    <text evidence="1">Belongs to the short-chain dehydrogenases/reductases (SDR) family.</text>
</comment>
<dbReference type="PANTHER" id="PTHR44229">
    <property type="entry name" value="15-HYDROXYPROSTAGLANDIN DEHYDROGENASE [NAD(+)]"/>
    <property type="match status" value="1"/>
</dbReference>
<comment type="caution">
    <text evidence="3">The sequence shown here is derived from an EMBL/GenBank/DDBJ whole genome shotgun (WGS) entry which is preliminary data.</text>
</comment>
<dbReference type="EMBL" id="JALJOV010000323">
    <property type="protein sequence ID" value="KAK9864706.1"/>
    <property type="molecule type" value="Genomic_DNA"/>
</dbReference>
<accession>A0AAW1T857</accession>
<sequence>MGPRHIKTALAEPTWLDPKVTDISSISAERTAIEISKAGGCAQGIACDVLNESQQASALEQHLQAYGTLEAVCLNAGIAETGDFLDMNNASWLRTLDINLTAVLVGIRLAAAAMIQQKSKGATETP</sequence>
<evidence type="ECO:0000313" key="3">
    <source>
        <dbReference type="EMBL" id="KAK9864706.1"/>
    </source>
</evidence>
<dbReference type="Gene3D" id="3.40.50.720">
    <property type="entry name" value="NAD(P)-binding Rossmann-like Domain"/>
    <property type="match status" value="1"/>
</dbReference>
<dbReference type="Proteomes" id="UP001485043">
    <property type="component" value="Unassembled WGS sequence"/>
</dbReference>
<protein>
    <submittedName>
        <fullName evidence="3">Uncharacterized protein</fullName>
    </submittedName>
</protein>
<proteinExistence type="inferred from homology"/>
<name>A0AAW1T857_9CHLO</name>
<dbReference type="CDD" id="cd05233">
    <property type="entry name" value="SDR_c"/>
    <property type="match status" value="1"/>
</dbReference>
<dbReference type="SUPFAM" id="SSF51735">
    <property type="entry name" value="NAD(P)-binding Rossmann-fold domains"/>
    <property type="match status" value="1"/>
</dbReference>